<dbReference type="HOGENOM" id="CLU_220250_0_0_11"/>
<accession>Q0RGQ2</accession>
<evidence type="ECO:0000313" key="2">
    <source>
        <dbReference type="Proteomes" id="UP000000657"/>
    </source>
</evidence>
<protein>
    <submittedName>
        <fullName evidence="1">Uncharacterized protein</fullName>
    </submittedName>
</protein>
<dbReference type="AlphaFoldDB" id="Q0RGQ2"/>
<dbReference type="STRING" id="326424.FRAAL4692"/>
<evidence type="ECO:0000313" key="1">
    <source>
        <dbReference type="EMBL" id="CAJ63334.1"/>
    </source>
</evidence>
<organism evidence="1 2">
    <name type="scientific">Frankia alni (strain DSM 45986 / CECT 9034 / ACN14a)</name>
    <dbReference type="NCBI Taxonomy" id="326424"/>
    <lineage>
        <taxon>Bacteria</taxon>
        <taxon>Bacillati</taxon>
        <taxon>Actinomycetota</taxon>
        <taxon>Actinomycetes</taxon>
        <taxon>Frankiales</taxon>
        <taxon>Frankiaceae</taxon>
        <taxon>Frankia</taxon>
    </lineage>
</organism>
<dbReference type="KEGG" id="fal:FRAAL4692"/>
<name>Q0RGQ2_FRAAA</name>
<proteinExistence type="predicted"/>
<dbReference type="Proteomes" id="UP000000657">
    <property type="component" value="Chromosome"/>
</dbReference>
<reference evidence="1 2" key="1">
    <citation type="journal article" date="2007" name="Genome Res.">
        <title>Genome characteristics of facultatively symbiotic Frankia sp. strains reflect host range and host plant biogeography.</title>
        <authorList>
            <person name="Normand P."/>
            <person name="Lapierre P."/>
            <person name="Tisa L.S."/>
            <person name="Gogarten J.P."/>
            <person name="Alloisio N."/>
            <person name="Bagnarol E."/>
            <person name="Bassi C.A."/>
            <person name="Berry A.M."/>
            <person name="Bickhart D.M."/>
            <person name="Choisne N."/>
            <person name="Couloux A."/>
            <person name="Cournoyer B."/>
            <person name="Cruveiller S."/>
            <person name="Daubin V."/>
            <person name="Demange N."/>
            <person name="Francino M.P."/>
            <person name="Goltsman E."/>
            <person name="Huang Y."/>
            <person name="Kopp O.R."/>
            <person name="Labarre L."/>
            <person name="Lapidus A."/>
            <person name="Lavire C."/>
            <person name="Marechal J."/>
            <person name="Martinez M."/>
            <person name="Mastronunzio J.E."/>
            <person name="Mullin B.C."/>
            <person name="Niemann J."/>
            <person name="Pujic P."/>
            <person name="Rawnsley T."/>
            <person name="Rouy Z."/>
            <person name="Schenowitz C."/>
            <person name="Sellstedt A."/>
            <person name="Tavares F."/>
            <person name="Tomkins J.P."/>
            <person name="Vallenet D."/>
            <person name="Valverde C."/>
            <person name="Wall L.G."/>
            <person name="Wang Y."/>
            <person name="Medigue C."/>
            <person name="Benson D.R."/>
        </authorList>
    </citation>
    <scope>NUCLEOTIDE SEQUENCE [LARGE SCALE GENOMIC DNA]</scope>
    <source>
        <strain evidence="2">DSM 45986 / CECT 9034 / ACN14a</strain>
    </source>
</reference>
<keyword evidence="2" id="KW-1185">Reference proteome</keyword>
<gene>
    <name evidence="1" type="ordered locus">FRAAL4692</name>
</gene>
<sequence length="37" mass="4365">MKAGITAMSLLRRIVDRVTRRKKRANRKNDASIYPMF</sequence>
<dbReference type="EMBL" id="CT573213">
    <property type="protein sequence ID" value="CAJ63334.1"/>
    <property type="molecule type" value="Genomic_DNA"/>
</dbReference>